<dbReference type="Proteomes" id="UP000485569">
    <property type="component" value="Unassembled WGS sequence"/>
</dbReference>
<dbReference type="EMBL" id="MWBQ01000202">
    <property type="protein sequence ID" value="OQA54673.1"/>
    <property type="molecule type" value="Genomic_DNA"/>
</dbReference>
<protein>
    <submittedName>
        <fullName evidence="2">V-type ATP synthase subunit E</fullName>
    </submittedName>
</protein>
<dbReference type="SUPFAM" id="SSF160527">
    <property type="entry name" value="V-type ATPase subunit E-like"/>
    <property type="match status" value="1"/>
</dbReference>
<evidence type="ECO:0000313" key="2">
    <source>
        <dbReference type="EMBL" id="OQA54673.1"/>
    </source>
</evidence>
<sequence length="197" mass="22371">MSFQDILNKIEQEAQRRQKAILQNAHLEAEKILEKAKIEINQESERLVQQRTKESQLVVQRMLAEAKLKGRGITGKIKSDAFQKVRSEVAAAFSEKITQSQNKWYTKIILNYSTSKDEVILMAPNEANSLGENFIKQLNQENKTSFHYGGVTQEIESGLLLKKGGMVLNLSLNSLLEDTFRQNESQIAQMLFKGIGK</sequence>
<dbReference type="AlphaFoldDB" id="A0A1V5SKB7"/>
<dbReference type="Gene3D" id="1.20.5.620">
    <property type="entry name" value="F1F0 ATP synthase subunit B, membrane domain"/>
    <property type="match status" value="1"/>
</dbReference>
<gene>
    <name evidence="2" type="ORF">BWY41_01959</name>
</gene>
<accession>A0A1V5SKB7</accession>
<feature type="coiled-coil region" evidence="1">
    <location>
        <begin position="10"/>
        <end position="53"/>
    </location>
</feature>
<comment type="caution">
    <text evidence="2">The sequence shown here is derived from an EMBL/GenBank/DDBJ whole genome shotgun (WGS) entry which is preliminary data.</text>
</comment>
<name>A0A1V5SKB7_9BACT</name>
<evidence type="ECO:0000256" key="1">
    <source>
        <dbReference type="SAM" id="Coils"/>
    </source>
</evidence>
<keyword evidence="1" id="KW-0175">Coiled coil</keyword>
<proteinExistence type="predicted"/>
<organism evidence="2">
    <name type="scientific">Candidatus Atribacter allofermentans</name>
    <dbReference type="NCBI Taxonomy" id="1852833"/>
    <lineage>
        <taxon>Bacteria</taxon>
        <taxon>Pseudomonadati</taxon>
        <taxon>Atribacterota</taxon>
        <taxon>Atribacteria</taxon>
        <taxon>Atribacterales</taxon>
        <taxon>Atribacteraceae</taxon>
        <taxon>Atribacter</taxon>
    </lineage>
</organism>
<reference evidence="2" key="1">
    <citation type="submission" date="2017-02" db="EMBL/GenBank/DDBJ databases">
        <title>Delving into the versatile metabolic prowess of the omnipresent phylum Bacteroidetes.</title>
        <authorList>
            <person name="Nobu M.K."/>
            <person name="Mei R."/>
            <person name="Narihiro T."/>
            <person name="Kuroda K."/>
            <person name="Liu W.-T."/>
        </authorList>
    </citation>
    <scope>NUCLEOTIDE SEQUENCE</scope>
    <source>
        <strain evidence="2">ADurb.Bin276</strain>
    </source>
</reference>